<dbReference type="AlphaFoldDB" id="A0A396GWW0"/>
<keyword evidence="1" id="KW-0548">Nucleotidyltransferase</keyword>
<sequence length="189" mass="21658">MHDPRKPHLIAANRILRYVRGTMEYGLLFPYGAKSEVYELICYSDSDWCGDRRSTSGYVFKFNDAAISWCTKKQPITALSSYEAEYIAGTFATFQALWLDSVIKELKCEVMKPLTLKIDNKSAISLAKNPVSHGKSKHIETRFHFIREQVTNGMIELHYCPTELQLVDGFTKAAKLDTFEFLRKKLGVF</sequence>
<reference evidence="2" key="1">
    <citation type="journal article" date="2018" name="Nat. Plants">
        <title>Whole-genome landscape of Medicago truncatula symbiotic genes.</title>
        <authorList>
            <person name="Pecrix Y."/>
            <person name="Staton S.E."/>
            <person name="Sallet E."/>
            <person name="Lelandais-Briere C."/>
            <person name="Moreau S."/>
            <person name="Carrere S."/>
            <person name="Blein T."/>
            <person name="Jardinaud M.F."/>
            <person name="Latrasse D."/>
            <person name="Zouine M."/>
            <person name="Zahm M."/>
            <person name="Kreplak J."/>
            <person name="Mayjonade B."/>
            <person name="Satge C."/>
            <person name="Perez M."/>
            <person name="Cauet S."/>
            <person name="Marande W."/>
            <person name="Chantry-Darmon C."/>
            <person name="Lopez-Roques C."/>
            <person name="Bouchez O."/>
            <person name="Berard A."/>
            <person name="Debelle F."/>
            <person name="Munos S."/>
            <person name="Bendahmane A."/>
            <person name="Berges H."/>
            <person name="Niebel A."/>
            <person name="Buitink J."/>
            <person name="Frugier F."/>
            <person name="Benhamed M."/>
            <person name="Crespi M."/>
            <person name="Gouzy J."/>
            <person name="Gamas P."/>
        </authorList>
    </citation>
    <scope>NUCLEOTIDE SEQUENCE [LARGE SCALE GENOMIC DNA]</scope>
    <source>
        <strain evidence="2">cv. Jemalong A17</strain>
    </source>
</reference>
<dbReference type="Proteomes" id="UP000265566">
    <property type="component" value="Chromosome 7"/>
</dbReference>
<keyword evidence="1" id="KW-0695">RNA-directed DNA polymerase</keyword>
<gene>
    <name evidence="1" type="ORF">MtrunA17_Chr7g0214321</name>
</gene>
<organism evidence="1 2">
    <name type="scientific">Medicago truncatula</name>
    <name type="common">Barrel medic</name>
    <name type="synonym">Medicago tribuloides</name>
    <dbReference type="NCBI Taxonomy" id="3880"/>
    <lineage>
        <taxon>Eukaryota</taxon>
        <taxon>Viridiplantae</taxon>
        <taxon>Streptophyta</taxon>
        <taxon>Embryophyta</taxon>
        <taxon>Tracheophyta</taxon>
        <taxon>Spermatophyta</taxon>
        <taxon>Magnoliopsida</taxon>
        <taxon>eudicotyledons</taxon>
        <taxon>Gunneridae</taxon>
        <taxon>Pentapetalae</taxon>
        <taxon>rosids</taxon>
        <taxon>fabids</taxon>
        <taxon>Fabales</taxon>
        <taxon>Fabaceae</taxon>
        <taxon>Papilionoideae</taxon>
        <taxon>50 kb inversion clade</taxon>
        <taxon>NPAAA clade</taxon>
        <taxon>Hologalegina</taxon>
        <taxon>IRL clade</taxon>
        <taxon>Trifolieae</taxon>
        <taxon>Medicago</taxon>
    </lineage>
</organism>
<comment type="caution">
    <text evidence="1">The sequence shown here is derived from an EMBL/GenBank/DDBJ whole genome shotgun (WGS) entry which is preliminary data.</text>
</comment>
<accession>A0A396GWW0</accession>
<evidence type="ECO:0000313" key="1">
    <source>
        <dbReference type="EMBL" id="RHN43974.1"/>
    </source>
</evidence>
<dbReference type="Gramene" id="rna38017">
    <property type="protein sequence ID" value="RHN43974.1"/>
    <property type="gene ID" value="gene38017"/>
</dbReference>
<keyword evidence="1" id="KW-0808">Transferase</keyword>
<dbReference type="GO" id="GO:0003964">
    <property type="term" value="F:RNA-directed DNA polymerase activity"/>
    <property type="evidence" value="ECO:0007669"/>
    <property type="project" value="UniProtKB-KW"/>
</dbReference>
<dbReference type="PANTHER" id="PTHR11439:SF515">
    <property type="entry name" value="GAG-POL POLYPROTEIN"/>
    <property type="match status" value="1"/>
</dbReference>
<dbReference type="CDD" id="cd09272">
    <property type="entry name" value="RNase_HI_RT_Ty1"/>
    <property type="match status" value="1"/>
</dbReference>
<dbReference type="EMBL" id="PSQE01000007">
    <property type="protein sequence ID" value="RHN43974.1"/>
    <property type="molecule type" value="Genomic_DNA"/>
</dbReference>
<protein>
    <submittedName>
        <fullName evidence="1">Putative RNA-directed DNA polymerase</fullName>
        <ecNumber evidence="1">2.7.7.49</ecNumber>
    </submittedName>
</protein>
<dbReference type="EC" id="2.7.7.49" evidence="1"/>
<evidence type="ECO:0000313" key="2">
    <source>
        <dbReference type="Proteomes" id="UP000265566"/>
    </source>
</evidence>
<dbReference type="PANTHER" id="PTHR11439">
    <property type="entry name" value="GAG-POL-RELATED RETROTRANSPOSON"/>
    <property type="match status" value="1"/>
</dbReference>
<proteinExistence type="predicted"/>
<name>A0A396GWW0_MEDTR</name>